<evidence type="ECO:0000256" key="6">
    <source>
        <dbReference type="ARBA" id="ARBA00022989"/>
    </source>
</evidence>
<dbReference type="Pfam" id="PF01094">
    <property type="entry name" value="ANF_receptor"/>
    <property type="match status" value="1"/>
</dbReference>
<evidence type="ECO:0000256" key="9">
    <source>
        <dbReference type="ARBA" id="ARBA00023180"/>
    </source>
</evidence>
<organism evidence="15 16">
    <name type="scientific">Caenorhabditis angaria</name>
    <dbReference type="NCBI Taxonomy" id="860376"/>
    <lineage>
        <taxon>Eukaryota</taxon>
        <taxon>Metazoa</taxon>
        <taxon>Ecdysozoa</taxon>
        <taxon>Nematoda</taxon>
        <taxon>Chromadorea</taxon>
        <taxon>Rhabditida</taxon>
        <taxon>Rhabditina</taxon>
        <taxon>Rhabditomorpha</taxon>
        <taxon>Rhabditoidea</taxon>
        <taxon>Rhabditidae</taxon>
        <taxon>Peloderinae</taxon>
        <taxon>Caenorhabditis</taxon>
    </lineage>
</organism>
<dbReference type="GO" id="GO:0005886">
    <property type="term" value="C:plasma membrane"/>
    <property type="evidence" value="ECO:0007669"/>
    <property type="project" value="TreeGrafter"/>
</dbReference>
<dbReference type="CDD" id="cd06352">
    <property type="entry name" value="PBP1_NPR_GC-like"/>
    <property type="match status" value="1"/>
</dbReference>
<evidence type="ECO:0000256" key="2">
    <source>
        <dbReference type="ARBA" id="ARBA00004167"/>
    </source>
</evidence>
<evidence type="ECO:0000259" key="13">
    <source>
        <dbReference type="PROSITE" id="PS50011"/>
    </source>
</evidence>
<accession>A0A9P1N0E9</accession>
<sequence>MREFLVLGIFFGVILAEEQEKVVLKIGNIGTKENGEILSTILESAKKAMKLEGVLDENFDIQILNAEGCGSSFEGVAAAAELYHKQKVDAFFGPYCSQELSSVATMASFWNIPIFGYSASASQFSASKIYSTLIRTGFQNAVQIADSTAQFLAHQNFSQIAILSNLGAESFERVQTLELAMRQKKIEISKKIIFEDTSDLMNSGIFEEIRESSRIILPVFATWQQYEAFKNASEMAKISSSEFVFIYPIMTSTFQGKSKIAEIFRNFRNGIQIFNGFAFDDQLLAAFLDVFQKRIYIDESQLFYYVALYDSFTIFAKSAKKYLQSAEEKKLDGRKFWNYLRGKSYEGVSGNQIVLNAAAERTETMKAYYVDSMREQLRPVSIINATVTNSGCDDIICLQLTSTDIVTNFWNSESGKYPDTNPECGFRNENCDYTQTIISVTVVVCLAMIIGGFFWIRRFCETVSLEKMPWRIFRQDIQILDEEQAKSMISLNSESTKMSCKTNLVRNHAIIGVNTHSVYDIYEQRGNIRFSRQDLVLLTKMKQAVHDNINPFLGISFNEGGELLLLWKYCSRGTLQDVIYSDKVVMDEKFHAAFVKDITMGLEYLHSSQIGFHGSLSTWSTLIDKNWMVKLTDYAIMDSLKKWEKHGRINDKIDNESEKQWQKLGALYIAPDIRLADDKNKQKRMDQAWGEQTAERRKQADIYAFGMIIYEILFKSLPYDEKLDLTELANKAFEGEQIQKPQIQRNRKLNPDMIALLQDCWSEKPDMRPTIRRVRLATETALKSKGSLVDSMMRMMEEYANNLEKNHPRTHENGGKCEFARRKATFSIATQTNRNRSPKRKKYSAAELRGGHRHVVALLNSLYSEFDAIINRHDGYKVETIGDAYMVVSGVPEENGKRHVANIAQITLDIIDALKTFEIPHKKQDRLEIRLGFSTGQVAAAVIGLNAPRYCIFGDTVNTAAFMESSGEAGRIQISEPAKIMLNAEYPEYSCEIRGIQKRNGENDDEIATFWLIEKDLEYFKR</sequence>
<keyword evidence="9" id="KW-0325">Glycoprotein</keyword>
<evidence type="ECO:0000256" key="3">
    <source>
        <dbReference type="ARBA" id="ARBA00012202"/>
    </source>
</evidence>
<feature type="chain" id="PRO_5040171738" description="guanylate cyclase" evidence="12">
    <location>
        <begin position="17"/>
        <end position="1022"/>
    </location>
</feature>
<dbReference type="SUPFAM" id="SSF56112">
    <property type="entry name" value="Protein kinase-like (PK-like)"/>
    <property type="match status" value="1"/>
</dbReference>
<evidence type="ECO:0000256" key="4">
    <source>
        <dbReference type="ARBA" id="ARBA00022692"/>
    </source>
</evidence>
<dbReference type="Pfam" id="PF00211">
    <property type="entry name" value="Guanylate_cyc"/>
    <property type="match status" value="1"/>
</dbReference>
<keyword evidence="11" id="KW-0141">cGMP biosynthesis</keyword>
<dbReference type="GO" id="GO:0001653">
    <property type="term" value="F:peptide receptor activity"/>
    <property type="evidence" value="ECO:0007669"/>
    <property type="project" value="TreeGrafter"/>
</dbReference>
<dbReference type="InterPro" id="IPR028082">
    <property type="entry name" value="Peripla_BP_I"/>
</dbReference>
<dbReference type="InterPro" id="IPR050401">
    <property type="entry name" value="Cyclic_nucleotide_synthase"/>
</dbReference>
<evidence type="ECO:0000256" key="10">
    <source>
        <dbReference type="ARBA" id="ARBA00023239"/>
    </source>
</evidence>
<dbReference type="Gene3D" id="3.30.70.1230">
    <property type="entry name" value="Nucleotide cyclase"/>
    <property type="match status" value="1"/>
</dbReference>
<dbReference type="CDD" id="cd07302">
    <property type="entry name" value="CHD"/>
    <property type="match status" value="1"/>
</dbReference>
<dbReference type="InterPro" id="IPR011009">
    <property type="entry name" value="Kinase-like_dom_sf"/>
</dbReference>
<dbReference type="SUPFAM" id="SSF55073">
    <property type="entry name" value="Nucleotide cyclase"/>
    <property type="match status" value="1"/>
</dbReference>
<dbReference type="InterPro" id="IPR001828">
    <property type="entry name" value="ANF_lig-bd_rcpt"/>
</dbReference>
<dbReference type="GO" id="GO:0007168">
    <property type="term" value="P:receptor guanylyl cyclase signaling pathway"/>
    <property type="evidence" value="ECO:0007669"/>
    <property type="project" value="TreeGrafter"/>
</dbReference>
<keyword evidence="6" id="KW-1133">Transmembrane helix</keyword>
<comment type="catalytic activity">
    <reaction evidence="1">
        <text>GTP = 3',5'-cyclic GMP + diphosphate</text>
        <dbReference type="Rhea" id="RHEA:13665"/>
        <dbReference type="ChEBI" id="CHEBI:33019"/>
        <dbReference type="ChEBI" id="CHEBI:37565"/>
        <dbReference type="ChEBI" id="CHEBI:57746"/>
        <dbReference type="EC" id="4.6.1.2"/>
    </reaction>
</comment>
<dbReference type="InterPro" id="IPR000719">
    <property type="entry name" value="Prot_kinase_dom"/>
</dbReference>
<evidence type="ECO:0000313" key="15">
    <source>
        <dbReference type="EMBL" id="CAI5443350.1"/>
    </source>
</evidence>
<name>A0A9P1N0E9_9PELO</name>
<comment type="subcellular location">
    <subcellularLocation>
        <location evidence="2">Membrane</location>
        <topology evidence="2">Single-pass membrane protein</topology>
    </subcellularLocation>
</comment>
<dbReference type="Gene3D" id="1.10.510.10">
    <property type="entry name" value="Transferase(Phosphotransferase) domain 1"/>
    <property type="match status" value="1"/>
</dbReference>
<dbReference type="GO" id="GO:0004672">
    <property type="term" value="F:protein kinase activity"/>
    <property type="evidence" value="ECO:0007669"/>
    <property type="project" value="InterPro"/>
</dbReference>
<evidence type="ECO:0000256" key="11">
    <source>
        <dbReference type="ARBA" id="ARBA00023293"/>
    </source>
</evidence>
<protein>
    <recommendedName>
        <fullName evidence="3">guanylate cyclase</fullName>
        <ecNumber evidence="3">4.6.1.2</ecNumber>
    </recommendedName>
</protein>
<dbReference type="Proteomes" id="UP001152747">
    <property type="component" value="Unassembled WGS sequence"/>
</dbReference>
<evidence type="ECO:0000256" key="7">
    <source>
        <dbReference type="ARBA" id="ARBA00023136"/>
    </source>
</evidence>
<dbReference type="EMBL" id="CANHGI010000002">
    <property type="protein sequence ID" value="CAI5443350.1"/>
    <property type="molecule type" value="Genomic_DNA"/>
</dbReference>
<dbReference type="Pfam" id="PF07714">
    <property type="entry name" value="PK_Tyr_Ser-Thr"/>
    <property type="match status" value="1"/>
</dbReference>
<evidence type="ECO:0000313" key="16">
    <source>
        <dbReference type="Proteomes" id="UP001152747"/>
    </source>
</evidence>
<dbReference type="InterPro" id="IPR001245">
    <property type="entry name" value="Ser-Thr/Tyr_kinase_cat_dom"/>
</dbReference>
<evidence type="ECO:0000256" key="1">
    <source>
        <dbReference type="ARBA" id="ARBA00001436"/>
    </source>
</evidence>
<feature type="signal peptide" evidence="12">
    <location>
        <begin position="1"/>
        <end position="16"/>
    </location>
</feature>
<dbReference type="PROSITE" id="PS50125">
    <property type="entry name" value="GUANYLATE_CYCLASE_2"/>
    <property type="match status" value="1"/>
</dbReference>
<keyword evidence="12" id="KW-0732">Signal</keyword>
<keyword evidence="8" id="KW-0675">Receptor</keyword>
<comment type="caution">
    <text evidence="15">The sequence shown here is derived from an EMBL/GenBank/DDBJ whole genome shotgun (WGS) entry which is preliminary data.</text>
</comment>
<keyword evidence="4" id="KW-0812">Transmembrane</keyword>
<evidence type="ECO:0000256" key="8">
    <source>
        <dbReference type="ARBA" id="ARBA00023170"/>
    </source>
</evidence>
<dbReference type="GO" id="GO:0004383">
    <property type="term" value="F:guanylate cyclase activity"/>
    <property type="evidence" value="ECO:0007669"/>
    <property type="project" value="UniProtKB-EC"/>
</dbReference>
<dbReference type="AlphaFoldDB" id="A0A9P1N0E9"/>
<dbReference type="SMART" id="SM00044">
    <property type="entry name" value="CYCc"/>
    <property type="match status" value="1"/>
</dbReference>
<feature type="domain" description="Protein kinase" evidence="13">
    <location>
        <begin position="474"/>
        <end position="782"/>
    </location>
</feature>
<dbReference type="OrthoDB" id="60033at2759"/>
<evidence type="ECO:0000256" key="12">
    <source>
        <dbReference type="SAM" id="SignalP"/>
    </source>
</evidence>
<evidence type="ECO:0000259" key="14">
    <source>
        <dbReference type="PROSITE" id="PS50125"/>
    </source>
</evidence>
<keyword evidence="16" id="KW-1185">Reference proteome</keyword>
<dbReference type="Gene3D" id="3.40.50.2300">
    <property type="match status" value="2"/>
</dbReference>
<dbReference type="PANTHER" id="PTHR11920">
    <property type="entry name" value="GUANYLYL CYCLASE"/>
    <property type="match status" value="1"/>
</dbReference>
<dbReference type="FunFam" id="1.10.510.10:FF:000941">
    <property type="entry name" value="Guanylate cyclase"/>
    <property type="match status" value="1"/>
</dbReference>
<reference evidence="15" key="1">
    <citation type="submission" date="2022-11" db="EMBL/GenBank/DDBJ databases">
        <authorList>
            <person name="Kikuchi T."/>
        </authorList>
    </citation>
    <scope>NUCLEOTIDE SEQUENCE</scope>
    <source>
        <strain evidence="15">PS1010</strain>
    </source>
</reference>
<dbReference type="InterPro" id="IPR001054">
    <property type="entry name" value="A/G_cyclase"/>
</dbReference>
<dbReference type="PROSITE" id="PS50011">
    <property type="entry name" value="PROTEIN_KINASE_DOM"/>
    <property type="match status" value="1"/>
</dbReference>
<keyword evidence="7" id="KW-0472">Membrane</keyword>
<feature type="domain" description="Guanylate cyclase" evidence="14">
    <location>
        <begin position="855"/>
        <end position="964"/>
    </location>
</feature>
<dbReference type="EC" id="4.6.1.2" evidence="3"/>
<dbReference type="GO" id="GO:0004016">
    <property type="term" value="F:adenylate cyclase activity"/>
    <property type="evidence" value="ECO:0007669"/>
    <property type="project" value="TreeGrafter"/>
</dbReference>
<proteinExistence type="predicted"/>
<dbReference type="GO" id="GO:0005524">
    <property type="term" value="F:ATP binding"/>
    <property type="evidence" value="ECO:0007669"/>
    <property type="project" value="InterPro"/>
</dbReference>
<dbReference type="GO" id="GO:0035556">
    <property type="term" value="P:intracellular signal transduction"/>
    <property type="evidence" value="ECO:0007669"/>
    <property type="project" value="InterPro"/>
</dbReference>
<keyword evidence="10" id="KW-0456">Lyase</keyword>
<dbReference type="InterPro" id="IPR029787">
    <property type="entry name" value="Nucleotide_cyclase"/>
</dbReference>
<dbReference type="SUPFAM" id="SSF53822">
    <property type="entry name" value="Periplasmic binding protein-like I"/>
    <property type="match status" value="1"/>
</dbReference>
<gene>
    <name evidence="15" type="ORF">CAMP_LOCUS5987</name>
</gene>
<keyword evidence="5" id="KW-0547">Nucleotide-binding</keyword>
<dbReference type="PANTHER" id="PTHR11920:SF342">
    <property type="entry name" value="RECEPTOR-TYPE GUANYLATE CYCLASE GCY-29"/>
    <property type="match status" value="1"/>
</dbReference>
<evidence type="ECO:0000256" key="5">
    <source>
        <dbReference type="ARBA" id="ARBA00022741"/>
    </source>
</evidence>